<evidence type="ECO:0000256" key="2">
    <source>
        <dbReference type="SAM" id="MobiDB-lite"/>
    </source>
</evidence>
<evidence type="ECO:0000256" key="4">
    <source>
        <dbReference type="SAM" id="SignalP"/>
    </source>
</evidence>
<feature type="region of interest" description="Disordered" evidence="2">
    <location>
        <begin position="284"/>
        <end position="320"/>
    </location>
</feature>
<dbReference type="GO" id="GO:0072674">
    <property type="term" value="P:multinuclear osteoclast differentiation"/>
    <property type="evidence" value="ECO:0007669"/>
    <property type="project" value="TreeGrafter"/>
</dbReference>
<dbReference type="InterPro" id="IPR003599">
    <property type="entry name" value="Ig_sub"/>
</dbReference>
<sequence>MGVDMTTNWIIHIWIRQLIVCLCAQVVFSRPSCNPHQYVRDRRCCKKCEPGMYALSLCTSSLDTICRPCGTNEYQPDWNNETRCLTQKFCDRGRGFDPDRRENHTAAVPCRCLPGLQCSLVNCEFCERMPVCPPGYGLAVGDMGRGSCSECGPGLFSNLSSAIEPCRPWTDCKALGRAEKQPGTTETDAVCGPRVPGSATSWVIVAVLSVIIVISLVVLFLFCCKDKLKSLTENVRTCVQDLKRNSMLQETALTPYAAGDGMQDCTLEVTCLIRQEGEPQDSLCASAGEERGAGGGAGPAGGDASASESGRRQRAPPPGPCSCTLSLKEPLELGENEDCSQAVAPCSCADAGAQRPLRETAGTCGNCPAVTACPRCAHRHGSCDRCLELCGRGGGGTQGQRGCPSMDSTAKAALPLVSGCEQGLSLHLSTGDITQGPGLEGQTVAAGHVTGNNNTTFISNGQVMNFSGDVIVVYVGQDSQGDGEDLDDAFPNPVQEETNKEGFEGVTKPKTSQIPQEIFLASARLTGAALTNMRNLFLFYLLFKATNGDITGICGGDVILRCPVNTENDPVEYRAVSWYRVSGGGLSGIIRWDRQTNAVRRFAKLTQLVESPSGDGLTLEVRNLTAGDGGVYRCALWAPVGQRNKEGDTQLYVTGCSNEVDSFDVSLCVAVAVAVTVALFGCMLLCVYYLQKQFFARRKGFNPTAEAYVQTGPFLKKPDGFITQPNLTRLGPFSYV</sequence>
<feature type="signal peptide" evidence="4">
    <location>
        <begin position="1"/>
        <end position="29"/>
    </location>
</feature>
<evidence type="ECO:0000259" key="5">
    <source>
        <dbReference type="PROSITE" id="PS50050"/>
    </source>
</evidence>
<evidence type="ECO:0000256" key="1">
    <source>
        <dbReference type="PROSITE-ProRule" id="PRU00206"/>
    </source>
</evidence>
<keyword evidence="8" id="KW-1185">Reference proteome</keyword>
<feature type="transmembrane region" description="Helical" evidence="3">
    <location>
        <begin position="202"/>
        <end position="222"/>
    </location>
</feature>
<feature type="domain" description="Ig-like" evidence="6">
    <location>
        <begin position="555"/>
        <end position="634"/>
    </location>
</feature>
<comment type="caution">
    <text evidence="7">The sequence shown here is derived from an EMBL/GenBank/DDBJ whole genome shotgun (WGS) entry which is preliminary data.</text>
</comment>
<evidence type="ECO:0000256" key="3">
    <source>
        <dbReference type="SAM" id="Phobius"/>
    </source>
</evidence>
<evidence type="ECO:0000259" key="6">
    <source>
        <dbReference type="PROSITE" id="PS50835"/>
    </source>
</evidence>
<keyword evidence="3" id="KW-0812">Transmembrane</keyword>
<keyword evidence="4" id="KW-0732">Signal</keyword>
<dbReference type="PANTHER" id="PTHR47134:SF1">
    <property type="entry name" value="TUMOR NECROSIS FACTOR RECEPTOR SUPERFAMILY MEMBER 11A"/>
    <property type="match status" value="1"/>
</dbReference>
<gene>
    <name evidence="7" type="ORF">COCON_G00136720</name>
</gene>
<dbReference type="GO" id="GO:0005031">
    <property type="term" value="F:tumor necrosis factor receptor activity"/>
    <property type="evidence" value="ECO:0007669"/>
    <property type="project" value="TreeGrafter"/>
</dbReference>
<dbReference type="GO" id="GO:0009897">
    <property type="term" value="C:external side of plasma membrane"/>
    <property type="evidence" value="ECO:0007669"/>
    <property type="project" value="TreeGrafter"/>
</dbReference>
<dbReference type="GO" id="GO:0019955">
    <property type="term" value="F:cytokine binding"/>
    <property type="evidence" value="ECO:0007669"/>
    <property type="project" value="TreeGrafter"/>
</dbReference>
<keyword evidence="3" id="KW-1133">Transmembrane helix</keyword>
<dbReference type="Gene3D" id="2.60.40.10">
    <property type="entry name" value="Immunoglobulins"/>
    <property type="match status" value="1"/>
</dbReference>
<keyword evidence="3" id="KW-0472">Membrane</keyword>
<dbReference type="SMART" id="SM00409">
    <property type="entry name" value="IG"/>
    <property type="match status" value="1"/>
</dbReference>
<dbReference type="SUPFAM" id="SSF57586">
    <property type="entry name" value="TNF receptor-like"/>
    <property type="match status" value="1"/>
</dbReference>
<dbReference type="Proteomes" id="UP001152803">
    <property type="component" value="Unassembled WGS sequence"/>
</dbReference>
<dbReference type="OrthoDB" id="9889060at2759"/>
<evidence type="ECO:0000313" key="7">
    <source>
        <dbReference type="EMBL" id="KAJ8268500.1"/>
    </source>
</evidence>
<dbReference type="EMBL" id="JAFJMO010000009">
    <property type="protein sequence ID" value="KAJ8268500.1"/>
    <property type="molecule type" value="Genomic_DNA"/>
</dbReference>
<keyword evidence="1" id="KW-1015">Disulfide bond</keyword>
<evidence type="ECO:0008006" key="9">
    <source>
        <dbReference type="Google" id="ProtNLM"/>
    </source>
</evidence>
<reference evidence="7" key="1">
    <citation type="journal article" date="2023" name="Science">
        <title>Genome structures resolve the early diversification of teleost fishes.</title>
        <authorList>
            <person name="Parey E."/>
            <person name="Louis A."/>
            <person name="Montfort J."/>
            <person name="Bouchez O."/>
            <person name="Roques C."/>
            <person name="Iampietro C."/>
            <person name="Lluch J."/>
            <person name="Castinel A."/>
            <person name="Donnadieu C."/>
            <person name="Desvignes T."/>
            <person name="Floi Bucao C."/>
            <person name="Jouanno E."/>
            <person name="Wen M."/>
            <person name="Mejri S."/>
            <person name="Dirks R."/>
            <person name="Jansen H."/>
            <person name="Henkel C."/>
            <person name="Chen W.J."/>
            <person name="Zahm M."/>
            <person name="Cabau C."/>
            <person name="Klopp C."/>
            <person name="Thompson A.W."/>
            <person name="Robinson-Rechavi M."/>
            <person name="Braasch I."/>
            <person name="Lecointre G."/>
            <person name="Bobe J."/>
            <person name="Postlethwait J.H."/>
            <person name="Berthelot C."/>
            <person name="Roest Crollius H."/>
            <person name="Guiguen Y."/>
        </authorList>
    </citation>
    <scope>NUCLEOTIDE SEQUENCE</scope>
    <source>
        <strain evidence="7">Concon-B</strain>
    </source>
</reference>
<feature type="disulfide bond" evidence="1">
    <location>
        <begin position="48"/>
        <end position="66"/>
    </location>
</feature>
<dbReference type="Gene3D" id="2.10.50.10">
    <property type="entry name" value="Tumor Necrosis Factor Receptor, subunit A, domain 2"/>
    <property type="match status" value="2"/>
</dbReference>
<dbReference type="PANTHER" id="PTHR47134">
    <property type="entry name" value="TUMOR NECROSIS FACTOR RECEPTOR SUPERFAMILY MEMBER 11A"/>
    <property type="match status" value="1"/>
</dbReference>
<protein>
    <recommendedName>
        <fullName evidence="9">Ig-like domain-containing protein</fullName>
    </recommendedName>
</protein>
<comment type="caution">
    <text evidence="1">Lacks conserved residue(s) required for the propagation of feature annotation.</text>
</comment>
<dbReference type="InterPro" id="IPR053075">
    <property type="entry name" value="TNFRSF11A"/>
</dbReference>
<dbReference type="GO" id="GO:0045780">
    <property type="term" value="P:positive regulation of bone resorption"/>
    <property type="evidence" value="ECO:0007669"/>
    <property type="project" value="TreeGrafter"/>
</dbReference>
<proteinExistence type="predicted"/>
<feature type="chain" id="PRO_5040467174" description="Ig-like domain-containing protein" evidence="4">
    <location>
        <begin position="30"/>
        <end position="736"/>
    </location>
</feature>
<feature type="disulfide bond" evidence="1">
    <location>
        <begin position="45"/>
        <end position="58"/>
    </location>
</feature>
<dbReference type="Pfam" id="PF07686">
    <property type="entry name" value="V-set"/>
    <property type="match status" value="1"/>
</dbReference>
<feature type="repeat" description="TNFR-Cys" evidence="1">
    <location>
        <begin position="32"/>
        <end position="66"/>
    </location>
</feature>
<dbReference type="PROSITE" id="PS50835">
    <property type="entry name" value="IG_LIKE"/>
    <property type="match status" value="1"/>
</dbReference>
<dbReference type="PROSITE" id="PS50050">
    <property type="entry name" value="TNFR_NGFR_2"/>
    <property type="match status" value="1"/>
</dbReference>
<dbReference type="CDD" id="cd00099">
    <property type="entry name" value="IgV"/>
    <property type="match status" value="1"/>
</dbReference>
<organism evidence="7 8">
    <name type="scientific">Conger conger</name>
    <name type="common">Conger eel</name>
    <name type="synonym">Muraena conger</name>
    <dbReference type="NCBI Taxonomy" id="82655"/>
    <lineage>
        <taxon>Eukaryota</taxon>
        <taxon>Metazoa</taxon>
        <taxon>Chordata</taxon>
        <taxon>Craniata</taxon>
        <taxon>Vertebrata</taxon>
        <taxon>Euteleostomi</taxon>
        <taxon>Actinopterygii</taxon>
        <taxon>Neopterygii</taxon>
        <taxon>Teleostei</taxon>
        <taxon>Anguilliformes</taxon>
        <taxon>Congridae</taxon>
        <taxon>Conger</taxon>
    </lineage>
</organism>
<dbReference type="InterPro" id="IPR007110">
    <property type="entry name" value="Ig-like_dom"/>
</dbReference>
<name>A0A9Q1DFR1_CONCO</name>
<feature type="transmembrane region" description="Helical" evidence="3">
    <location>
        <begin position="669"/>
        <end position="690"/>
    </location>
</feature>
<dbReference type="InterPro" id="IPR013106">
    <property type="entry name" value="Ig_V-set"/>
</dbReference>
<dbReference type="InterPro" id="IPR036179">
    <property type="entry name" value="Ig-like_dom_sf"/>
</dbReference>
<dbReference type="AlphaFoldDB" id="A0A9Q1DFR1"/>
<dbReference type="SMART" id="SM00208">
    <property type="entry name" value="TNFR"/>
    <property type="match status" value="2"/>
</dbReference>
<dbReference type="GO" id="GO:0001503">
    <property type="term" value="P:ossification"/>
    <property type="evidence" value="ECO:0007669"/>
    <property type="project" value="TreeGrafter"/>
</dbReference>
<dbReference type="InterPro" id="IPR013783">
    <property type="entry name" value="Ig-like_fold"/>
</dbReference>
<dbReference type="PROSITE" id="PS00652">
    <property type="entry name" value="TNFR_NGFR_1"/>
    <property type="match status" value="1"/>
</dbReference>
<dbReference type="InterPro" id="IPR001368">
    <property type="entry name" value="TNFR/NGFR_Cys_rich_reg"/>
</dbReference>
<accession>A0A9Q1DFR1</accession>
<dbReference type="GO" id="GO:0070555">
    <property type="term" value="P:response to interleukin-1"/>
    <property type="evidence" value="ECO:0007669"/>
    <property type="project" value="TreeGrafter"/>
</dbReference>
<dbReference type="SUPFAM" id="SSF48726">
    <property type="entry name" value="Immunoglobulin"/>
    <property type="match status" value="1"/>
</dbReference>
<feature type="domain" description="TNFR-Cys" evidence="5">
    <location>
        <begin position="32"/>
        <end position="66"/>
    </location>
</feature>
<evidence type="ECO:0000313" key="8">
    <source>
        <dbReference type="Proteomes" id="UP001152803"/>
    </source>
</evidence>